<dbReference type="EMBL" id="JBHSBA010000003">
    <property type="protein sequence ID" value="MFC4125083.1"/>
    <property type="molecule type" value="Genomic_DNA"/>
</dbReference>
<keyword evidence="2" id="KW-1185">Reference proteome</keyword>
<dbReference type="Proteomes" id="UP001595767">
    <property type="component" value="Unassembled WGS sequence"/>
</dbReference>
<name>A0ABV8L2Y9_9NOCA</name>
<reference evidence="2" key="1">
    <citation type="journal article" date="2019" name="Int. J. Syst. Evol. Microbiol.">
        <title>The Global Catalogue of Microorganisms (GCM) 10K type strain sequencing project: providing services to taxonomists for standard genome sequencing and annotation.</title>
        <authorList>
            <consortium name="The Broad Institute Genomics Platform"/>
            <consortium name="The Broad Institute Genome Sequencing Center for Infectious Disease"/>
            <person name="Wu L."/>
            <person name="Ma J."/>
        </authorList>
    </citation>
    <scope>NUCLEOTIDE SEQUENCE [LARGE SCALE GENOMIC DNA]</scope>
    <source>
        <strain evidence="2">CGMCC 4.7204</strain>
    </source>
</reference>
<dbReference type="InterPro" id="IPR009241">
    <property type="entry name" value="HigB-like"/>
</dbReference>
<protein>
    <submittedName>
        <fullName evidence="1">Type II toxin-antitoxin system RelE/ParE family toxin</fullName>
    </submittedName>
</protein>
<dbReference type="RefSeq" id="WP_378548241.1">
    <property type="nucleotide sequence ID" value="NZ_JBHSBA010000003.1"/>
</dbReference>
<accession>A0ABV8L2Y9</accession>
<dbReference type="Pfam" id="PF05973">
    <property type="entry name" value="Gp49"/>
    <property type="match status" value="1"/>
</dbReference>
<organism evidence="1 2">
    <name type="scientific">Nocardia rhizosphaerae</name>
    <dbReference type="NCBI Taxonomy" id="1691571"/>
    <lineage>
        <taxon>Bacteria</taxon>
        <taxon>Bacillati</taxon>
        <taxon>Actinomycetota</taxon>
        <taxon>Actinomycetes</taxon>
        <taxon>Mycobacteriales</taxon>
        <taxon>Nocardiaceae</taxon>
        <taxon>Nocardia</taxon>
    </lineage>
</organism>
<evidence type="ECO:0000313" key="2">
    <source>
        <dbReference type="Proteomes" id="UP001595767"/>
    </source>
</evidence>
<gene>
    <name evidence="1" type="ORF">ACFOW8_09100</name>
</gene>
<comment type="caution">
    <text evidence="1">The sequence shown here is derived from an EMBL/GenBank/DDBJ whole genome shotgun (WGS) entry which is preliminary data.</text>
</comment>
<proteinExistence type="predicted"/>
<sequence length="58" mass="6795">MKELRVPGSNARIIFAFDPKRSAILLIAGDKTNQWQQWYRVNIPIADRIFDEHIGRLD</sequence>
<evidence type="ECO:0000313" key="1">
    <source>
        <dbReference type="EMBL" id="MFC4125083.1"/>
    </source>
</evidence>